<evidence type="ECO:0000256" key="6">
    <source>
        <dbReference type="ARBA" id="ARBA00022500"/>
    </source>
</evidence>
<dbReference type="PRINTS" id="PR00954">
    <property type="entry name" value="FLGMOTORFLIG"/>
</dbReference>
<sequence length="347" mass="37388">MPDTGAMPPPMSPPPPAISRQQKAAIIVRLLLSEGAELSLTDLPEEMQQDLTMQMGSMRSVTRETVTSVVEEFINELESIGLSFAGGLEGALNALNDSINPQLAERLRREGGVKRTGDPWERIMGLEVDRLLPVLEQESTEVAAVMLSKLSVSKAAELLGLLPGPQARRITYAMSLTSAVTPAAVQRIGQALASQLDSVPPKAFDDGPVERVGAILNFSPAITRDDVLEGLEEEDKEFAIQVRKAIFTFANIPARIDPRDVPKITRGVDQAVLVTALAAAEAGGLEESSEFILQNISKRMAEGLREEMKELGQVKDSDGEEAMSAVVAEIRELEAAGEVFFVVGDDE</sequence>
<dbReference type="Gene3D" id="1.10.220.30">
    <property type="match status" value="3"/>
</dbReference>
<dbReference type="EMBL" id="CP032125">
    <property type="protein sequence ID" value="AXX99715.1"/>
    <property type="molecule type" value="Genomic_DNA"/>
</dbReference>
<feature type="domain" description="Flagellar motor switch protein FliG middle" evidence="12">
    <location>
        <begin position="130"/>
        <end position="200"/>
    </location>
</feature>
<feature type="domain" description="Flagellar motor switch protein FliG C-terminal" evidence="11">
    <location>
        <begin position="229"/>
        <end position="339"/>
    </location>
</feature>
<dbReference type="GO" id="GO:0009425">
    <property type="term" value="C:bacterial-type flagellum basal body"/>
    <property type="evidence" value="ECO:0007669"/>
    <property type="project" value="UniProtKB-SubCell"/>
</dbReference>
<gene>
    <name evidence="14" type="ORF">BAR1_06175</name>
</gene>
<dbReference type="OrthoDB" id="7616820at2"/>
<dbReference type="GO" id="GO:0006935">
    <property type="term" value="P:chemotaxis"/>
    <property type="evidence" value="ECO:0007669"/>
    <property type="project" value="UniProtKB-KW"/>
</dbReference>
<keyword evidence="9" id="KW-0975">Bacterial flagellum</keyword>
<comment type="similarity">
    <text evidence="3">Belongs to the FliG family.</text>
</comment>
<evidence type="ECO:0000256" key="7">
    <source>
        <dbReference type="ARBA" id="ARBA00022779"/>
    </source>
</evidence>
<keyword evidence="6" id="KW-0145">Chemotaxis</keyword>
<evidence type="ECO:0000256" key="5">
    <source>
        <dbReference type="ARBA" id="ARBA00022475"/>
    </source>
</evidence>
<comment type="subcellular location">
    <subcellularLocation>
        <location evidence="1">Bacterial flagellum basal body</location>
    </subcellularLocation>
    <subcellularLocation>
        <location evidence="2">Cell membrane</location>
        <topology evidence="2">Peripheral membrane protein</topology>
        <orientation evidence="2">Cytoplasmic side</orientation>
    </subcellularLocation>
</comment>
<keyword evidence="5" id="KW-1003">Cell membrane</keyword>
<evidence type="ECO:0000256" key="2">
    <source>
        <dbReference type="ARBA" id="ARBA00004413"/>
    </source>
</evidence>
<dbReference type="GO" id="GO:0005886">
    <property type="term" value="C:plasma membrane"/>
    <property type="evidence" value="ECO:0007669"/>
    <property type="project" value="UniProtKB-SubCell"/>
</dbReference>
<dbReference type="GO" id="GO:0003774">
    <property type="term" value="F:cytoskeletal motor activity"/>
    <property type="evidence" value="ECO:0007669"/>
    <property type="project" value="InterPro"/>
</dbReference>
<dbReference type="Pfam" id="PF14841">
    <property type="entry name" value="FliG_M"/>
    <property type="match status" value="1"/>
</dbReference>
<dbReference type="PANTHER" id="PTHR30534">
    <property type="entry name" value="FLAGELLAR MOTOR SWITCH PROTEIN FLIG"/>
    <property type="match status" value="1"/>
</dbReference>
<proteinExistence type="inferred from homology"/>
<protein>
    <recommendedName>
        <fullName evidence="4">Flagellar motor switch protein FliG</fullName>
    </recommendedName>
</protein>
<keyword evidence="7" id="KW-0283">Flagellar rotation</keyword>
<dbReference type="InterPro" id="IPR032779">
    <property type="entry name" value="FliG_M"/>
</dbReference>
<evidence type="ECO:0000256" key="4">
    <source>
        <dbReference type="ARBA" id="ARBA00021870"/>
    </source>
</evidence>
<accession>A0A347ULI7</accession>
<evidence type="ECO:0000313" key="14">
    <source>
        <dbReference type="EMBL" id="AXX99715.1"/>
    </source>
</evidence>
<evidence type="ECO:0000256" key="10">
    <source>
        <dbReference type="ARBA" id="ARBA00025598"/>
    </source>
</evidence>
<evidence type="ECO:0000313" key="15">
    <source>
        <dbReference type="Proteomes" id="UP000261704"/>
    </source>
</evidence>
<dbReference type="InterPro" id="IPR028263">
    <property type="entry name" value="FliG_N"/>
</dbReference>
<feature type="domain" description="Flagellar motor switch protein FliG N-terminal" evidence="13">
    <location>
        <begin position="18"/>
        <end position="119"/>
    </location>
</feature>
<organism evidence="14 15">
    <name type="scientific">Profundibacter amoris</name>
    <dbReference type="NCBI Taxonomy" id="2171755"/>
    <lineage>
        <taxon>Bacteria</taxon>
        <taxon>Pseudomonadati</taxon>
        <taxon>Pseudomonadota</taxon>
        <taxon>Alphaproteobacteria</taxon>
        <taxon>Rhodobacterales</taxon>
        <taxon>Paracoccaceae</taxon>
        <taxon>Profundibacter</taxon>
    </lineage>
</organism>
<evidence type="ECO:0000256" key="9">
    <source>
        <dbReference type="ARBA" id="ARBA00023143"/>
    </source>
</evidence>
<name>A0A347ULI7_9RHOB</name>
<keyword evidence="8" id="KW-0472">Membrane</keyword>
<dbReference type="Proteomes" id="UP000261704">
    <property type="component" value="Chromosome"/>
</dbReference>
<dbReference type="Pfam" id="PF01706">
    <property type="entry name" value="FliG_C"/>
    <property type="match status" value="1"/>
</dbReference>
<dbReference type="InterPro" id="IPR000090">
    <property type="entry name" value="Flg_Motor_Flig"/>
</dbReference>
<evidence type="ECO:0000259" key="13">
    <source>
        <dbReference type="Pfam" id="PF14842"/>
    </source>
</evidence>
<dbReference type="InterPro" id="IPR011002">
    <property type="entry name" value="FliG_a-hlx"/>
</dbReference>
<keyword evidence="14" id="KW-0969">Cilium</keyword>
<keyword evidence="14" id="KW-0282">Flagellum</keyword>
<comment type="function">
    <text evidence="10">FliG is one of three proteins (FliG, FliN, FliM) that forms the rotor-mounted switch complex (C ring), located at the base of the basal body. This complex interacts with the CheY and CheZ chemotaxis proteins, in addition to contacting components of the motor that determine the direction of flagellar rotation.</text>
</comment>
<dbReference type="InterPro" id="IPR023087">
    <property type="entry name" value="Flg_Motor_Flig_C"/>
</dbReference>
<evidence type="ECO:0000259" key="12">
    <source>
        <dbReference type="Pfam" id="PF14841"/>
    </source>
</evidence>
<keyword evidence="14" id="KW-0966">Cell projection</keyword>
<evidence type="ECO:0000256" key="1">
    <source>
        <dbReference type="ARBA" id="ARBA00004117"/>
    </source>
</evidence>
<dbReference type="PANTHER" id="PTHR30534:SF0">
    <property type="entry name" value="FLAGELLAR MOTOR SWITCH PROTEIN FLIG"/>
    <property type="match status" value="1"/>
</dbReference>
<dbReference type="KEGG" id="pamo:BAR1_06175"/>
<evidence type="ECO:0000256" key="8">
    <source>
        <dbReference type="ARBA" id="ARBA00023136"/>
    </source>
</evidence>
<evidence type="ECO:0000259" key="11">
    <source>
        <dbReference type="Pfam" id="PF01706"/>
    </source>
</evidence>
<dbReference type="SUPFAM" id="SSF48029">
    <property type="entry name" value="FliG"/>
    <property type="match status" value="2"/>
</dbReference>
<dbReference type="GO" id="GO:0071973">
    <property type="term" value="P:bacterial-type flagellum-dependent cell motility"/>
    <property type="evidence" value="ECO:0007669"/>
    <property type="project" value="InterPro"/>
</dbReference>
<dbReference type="Pfam" id="PF14842">
    <property type="entry name" value="FliG_N"/>
    <property type="match status" value="1"/>
</dbReference>
<reference evidence="14 15" key="1">
    <citation type="submission" date="2018-09" db="EMBL/GenBank/DDBJ databases">
        <title>Profundibacter amoris BAR1 gen. nov., sp. nov., a new member of the Roseobacter clade isolated at Lokis Castle Vent Field on the Arctic Mid-Oceanic Ridge.</title>
        <authorList>
            <person name="Le Moine Bauer S."/>
            <person name="Sjoeberg A.G."/>
            <person name="L'Haridon S."/>
            <person name="Stokke R."/>
            <person name="Roalkvam I."/>
            <person name="Steen I.H."/>
            <person name="Dahle H."/>
        </authorList>
    </citation>
    <scope>NUCLEOTIDE SEQUENCE [LARGE SCALE GENOMIC DNA]</scope>
    <source>
        <strain evidence="14 15">BAR1</strain>
    </source>
</reference>
<dbReference type="AlphaFoldDB" id="A0A347ULI7"/>
<keyword evidence="15" id="KW-1185">Reference proteome</keyword>
<evidence type="ECO:0000256" key="3">
    <source>
        <dbReference type="ARBA" id="ARBA00010299"/>
    </source>
</evidence>